<organism evidence="6">
    <name type="scientific">Fervidicoccus fontis</name>
    <dbReference type="NCBI Taxonomy" id="683846"/>
    <lineage>
        <taxon>Archaea</taxon>
        <taxon>Thermoproteota</taxon>
        <taxon>Thermoprotei</taxon>
        <taxon>Fervidicoccales</taxon>
        <taxon>Fervidicoccaceae</taxon>
        <taxon>Fervidicoccus</taxon>
    </lineage>
</organism>
<feature type="domain" description="Csa3 N-terminal" evidence="5">
    <location>
        <begin position="7"/>
        <end position="115"/>
    </location>
</feature>
<dbReference type="Pfam" id="PF03965">
    <property type="entry name" value="Penicillinase_R"/>
    <property type="match status" value="1"/>
</dbReference>
<dbReference type="Gene3D" id="3.40.50.11700">
    <property type="match status" value="1"/>
</dbReference>
<evidence type="ECO:0000256" key="1">
    <source>
        <dbReference type="ARBA" id="ARBA00011046"/>
    </source>
</evidence>
<protein>
    <recommendedName>
        <fullName evidence="5">Csa3 N-terminal domain-containing protein</fullName>
    </recommendedName>
</protein>
<dbReference type="InterPro" id="IPR036390">
    <property type="entry name" value="WH_DNA-bd_sf"/>
</dbReference>
<keyword evidence="2" id="KW-0805">Transcription regulation</keyword>
<dbReference type="SUPFAM" id="SSF46785">
    <property type="entry name" value="Winged helix' DNA-binding domain"/>
    <property type="match status" value="1"/>
</dbReference>
<evidence type="ECO:0000259" key="5">
    <source>
        <dbReference type="Pfam" id="PF22662"/>
    </source>
</evidence>
<dbReference type="InterPro" id="IPR054588">
    <property type="entry name" value="Csa3_N"/>
</dbReference>
<dbReference type="EMBL" id="DRZC01000008">
    <property type="protein sequence ID" value="HHQ79910.1"/>
    <property type="molecule type" value="Genomic_DNA"/>
</dbReference>
<keyword evidence="3" id="KW-0238">DNA-binding</keyword>
<dbReference type="InterPro" id="IPR005650">
    <property type="entry name" value="BlaI_family"/>
</dbReference>
<evidence type="ECO:0000313" key="6">
    <source>
        <dbReference type="EMBL" id="HHQ79910.1"/>
    </source>
</evidence>
<comment type="similarity">
    <text evidence="1">Belongs to the BlaI transcriptional regulatory family.</text>
</comment>
<dbReference type="AlphaFoldDB" id="A0A7J3ZKD3"/>
<dbReference type="InterPro" id="IPR036388">
    <property type="entry name" value="WH-like_DNA-bd_sf"/>
</dbReference>
<comment type="caution">
    <text evidence="6">The sequence shown here is derived from an EMBL/GenBank/DDBJ whole genome shotgun (WGS) entry which is preliminary data.</text>
</comment>
<keyword evidence="4" id="KW-0804">Transcription</keyword>
<dbReference type="Pfam" id="PF22662">
    <property type="entry name" value="Csa3_N"/>
    <property type="match status" value="1"/>
</dbReference>
<proteinExistence type="inferred from homology"/>
<sequence length="219" mass="24965">MSKVTHVLMVTVGFESKFQIKSLIELARWLDLFVAIVPRQREEKVDKALEEIGRFCREFIGREMTVVEADLANPHAAFQTVRKHLRALSPLELRLDLSGGMRALALIVLAAVMGTLSPYQWRLLVWTEDLNLRLDLTDLFHIRLLPSPTPLEQEILAKLGERSALSLQELVEELNRPKSTVHKALRRLEAVQMVAGERVGRKLLYRLGEKGKAWLSLRG</sequence>
<gene>
    <name evidence="6" type="ORF">ENM78_00375</name>
</gene>
<evidence type="ECO:0000256" key="3">
    <source>
        <dbReference type="ARBA" id="ARBA00023125"/>
    </source>
</evidence>
<evidence type="ECO:0000256" key="4">
    <source>
        <dbReference type="ARBA" id="ARBA00023163"/>
    </source>
</evidence>
<dbReference type="GO" id="GO:0045892">
    <property type="term" value="P:negative regulation of DNA-templated transcription"/>
    <property type="evidence" value="ECO:0007669"/>
    <property type="project" value="InterPro"/>
</dbReference>
<dbReference type="Gene3D" id="1.10.10.10">
    <property type="entry name" value="Winged helix-like DNA-binding domain superfamily/Winged helix DNA-binding domain"/>
    <property type="match status" value="1"/>
</dbReference>
<name>A0A7J3ZKD3_9CREN</name>
<accession>A0A7J3ZKD3</accession>
<reference evidence="6" key="1">
    <citation type="journal article" date="2020" name="mSystems">
        <title>Genome- and Community-Level Interaction Insights into Carbon Utilization and Element Cycling Functions of Hydrothermarchaeota in Hydrothermal Sediment.</title>
        <authorList>
            <person name="Zhou Z."/>
            <person name="Liu Y."/>
            <person name="Xu W."/>
            <person name="Pan J."/>
            <person name="Luo Z.H."/>
            <person name="Li M."/>
        </authorList>
    </citation>
    <scope>NUCLEOTIDE SEQUENCE [LARGE SCALE GENOMIC DNA]</scope>
    <source>
        <strain evidence="6">SpSt-1116</strain>
    </source>
</reference>
<dbReference type="GO" id="GO:0003677">
    <property type="term" value="F:DNA binding"/>
    <property type="evidence" value="ECO:0007669"/>
    <property type="project" value="UniProtKB-KW"/>
</dbReference>
<evidence type="ECO:0000256" key="2">
    <source>
        <dbReference type="ARBA" id="ARBA00023015"/>
    </source>
</evidence>